<keyword evidence="18" id="KW-1185">Reference proteome</keyword>
<keyword evidence="4" id="KW-0052">Apoplast</keyword>
<feature type="domain" description="Inhibitor I9" evidence="15">
    <location>
        <begin position="28"/>
        <end position="114"/>
    </location>
</feature>
<dbReference type="PROSITE" id="PS00138">
    <property type="entry name" value="SUBTILASE_SER"/>
    <property type="match status" value="1"/>
</dbReference>
<dbReference type="Pfam" id="PF02225">
    <property type="entry name" value="PA"/>
    <property type="match status" value="1"/>
</dbReference>
<comment type="function">
    <text evidence="1">Required for arbuscular mycorrhiza (AM) development during AM symbiosis with AM fungi (e.g. Glomeromycota intraradices).</text>
</comment>
<sequence>MGIPGPVLLLLFSTFCAFHSPALAVKRSYIVYLGPHSHGSHQPSILDVNERTDSHYELLTTYMTSKEKAKEAIFYSYTYSINGFAAILEEEEAAKISKHPEVVSVLPNEFNELHTTRSWEFLGLEKNGQIPADSLWRKGRFGEDVIIGNLDTGVWPESESFNDEGMGPIPSRWKGYCDRNDGVKCNSFELRKKSTGNRKLIGARYFNKGFEAARGHPVNDTARDYDGHGTHTLATAGGRFVSGANLVGAANGTAKGGSPMARVASYKVCWGTCTDADILAAIDTAIHDGIDILSISLGSRPRQYFSHGISIGSFHAVRNGIPVICSAGNSGPTEGAASNVAPWIITVAASTIDRDFPSDAILGNRRRLKGLSYNTNTSPVGKYQPLVYPEDVKADNVTAEYAISCEPGSLDPAKVKGKIVYCLRGGNIQEIEKTLVVFKAGGIGVILANQSPTSLASPQPYFVPTASLVTGADSLSILAYIRNTKSPKAFIRGATEVGRTVAPIMASFSSPGPNEITPEILKPDITAPGVNILAAFTEAIGPSSRPFDKRRVPFTIFSGTSMSCPHIAGIAGLLKTIHPDWSPAAIKSAMMTTASTTSNTRQPILDEETFLPATAFNYGAGHVRPNLAVDPGLVYDLTMADYYNFLCSIGYNATLLSRFTNETTFRCPTPKINLLDLNYPSITVPNITGNVKVTRTLKNVGTPGKYTVKIDIPFEITASVKPTTLEFKKRNEEKKYTVALEAKEGSWSVRTQFGAIVWSDGKHEVRTPVVISKEFSVSH</sequence>
<dbReference type="FunFam" id="3.50.30.30:FF:000005">
    <property type="entry name" value="subtilisin-like protease SBT1.5"/>
    <property type="match status" value="1"/>
</dbReference>
<keyword evidence="8 11" id="KW-0378">Hydrolase</keyword>
<feature type="domain" description="Subtilisin-like protease fibronectin type-III" evidence="16">
    <location>
        <begin position="676"/>
        <end position="771"/>
    </location>
</feature>
<evidence type="ECO:0000256" key="9">
    <source>
        <dbReference type="ARBA" id="ARBA00022825"/>
    </source>
</evidence>
<dbReference type="InterPro" id="IPR034197">
    <property type="entry name" value="Peptidases_S8_3"/>
</dbReference>
<dbReference type="Pfam" id="PF05922">
    <property type="entry name" value="Inhibitor_I9"/>
    <property type="match status" value="1"/>
</dbReference>
<dbReference type="InterPro" id="IPR023828">
    <property type="entry name" value="Peptidase_S8_Ser-AS"/>
</dbReference>
<feature type="domain" description="PA" evidence="14">
    <location>
        <begin position="385"/>
        <end position="467"/>
    </location>
</feature>
<dbReference type="GO" id="GO:0006508">
    <property type="term" value="P:proteolysis"/>
    <property type="evidence" value="ECO:0007669"/>
    <property type="project" value="UniProtKB-KW"/>
</dbReference>
<name>A0AAV8S5A2_9ROSI</name>
<keyword evidence="9 11" id="KW-0720">Serine protease</keyword>
<dbReference type="PRINTS" id="PR00723">
    <property type="entry name" value="SUBTILISIN"/>
</dbReference>
<dbReference type="GO" id="GO:0009610">
    <property type="term" value="P:response to symbiotic fungus"/>
    <property type="evidence" value="ECO:0007669"/>
    <property type="project" value="UniProtKB-ARBA"/>
</dbReference>
<feature type="active site" description="Charge relay system" evidence="10 11">
    <location>
        <position position="561"/>
    </location>
</feature>
<keyword evidence="6 11" id="KW-0645">Protease</keyword>
<proteinExistence type="inferred from homology"/>
<evidence type="ECO:0000259" key="15">
    <source>
        <dbReference type="Pfam" id="PF05922"/>
    </source>
</evidence>
<evidence type="ECO:0000256" key="11">
    <source>
        <dbReference type="PROSITE-ProRule" id="PRU01240"/>
    </source>
</evidence>
<dbReference type="SUPFAM" id="SSF52743">
    <property type="entry name" value="Subtilisin-like"/>
    <property type="match status" value="1"/>
</dbReference>
<dbReference type="EMBL" id="JAIWQS010000187">
    <property type="protein sequence ID" value="KAJ8747366.1"/>
    <property type="molecule type" value="Genomic_DNA"/>
</dbReference>
<evidence type="ECO:0000259" key="13">
    <source>
        <dbReference type="Pfam" id="PF00082"/>
    </source>
</evidence>
<evidence type="ECO:0000256" key="3">
    <source>
        <dbReference type="ARBA" id="ARBA00011073"/>
    </source>
</evidence>
<evidence type="ECO:0000259" key="14">
    <source>
        <dbReference type="Pfam" id="PF02225"/>
    </source>
</evidence>
<evidence type="ECO:0000256" key="1">
    <source>
        <dbReference type="ARBA" id="ARBA00002076"/>
    </source>
</evidence>
<feature type="signal peptide" evidence="12">
    <location>
        <begin position="1"/>
        <end position="24"/>
    </location>
</feature>
<dbReference type="InterPro" id="IPR045051">
    <property type="entry name" value="SBT"/>
</dbReference>
<evidence type="ECO:0000256" key="12">
    <source>
        <dbReference type="SAM" id="SignalP"/>
    </source>
</evidence>
<feature type="active site" description="Charge relay system" evidence="10 11">
    <location>
        <position position="151"/>
    </location>
</feature>
<evidence type="ECO:0000256" key="4">
    <source>
        <dbReference type="ARBA" id="ARBA00022523"/>
    </source>
</evidence>
<accession>A0AAV8S5A2</accession>
<dbReference type="Gene3D" id="3.30.70.80">
    <property type="entry name" value="Peptidase S8 propeptide/proteinase inhibitor I9"/>
    <property type="match status" value="1"/>
</dbReference>
<evidence type="ECO:0000259" key="16">
    <source>
        <dbReference type="Pfam" id="PF17766"/>
    </source>
</evidence>
<dbReference type="Proteomes" id="UP001159364">
    <property type="component" value="Unassembled WGS sequence"/>
</dbReference>
<dbReference type="InterPro" id="IPR041469">
    <property type="entry name" value="Subtilisin-like_FN3"/>
</dbReference>
<evidence type="ECO:0000313" key="17">
    <source>
        <dbReference type="EMBL" id="KAJ8747366.1"/>
    </source>
</evidence>
<dbReference type="PANTHER" id="PTHR10795">
    <property type="entry name" value="PROPROTEIN CONVERTASE SUBTILISIN/KEXIN"/>
    <property type="match status" value="1"/>
</dbReference>
<dbReference type="AlphaFoldDB" id="A0AAV8S5A2"/>
<dbReference type="GO" id="GO:0004252">
    <property type="term" value="F:serine-type endopeptidase activity"/>
    <property type="evidence" value="ECO:0007669"/>
    <property type="project" value="UniProtKB-UniRule"/>
</dbReference>
<dbReference type="PROSITE" id="PS51892">
    <property type="entry name" value="SUBTILASE"/>
    <property type="match status" value="1"/>
</dbReference>
<dbReference type="InterPro" id="IPR010259">
    <property type="entry name" value="S8pro/Inhibitor_I9"/>
</dbReference>
<comment type="subcellular location">
    <subcellularLocation>
        <location evidence="2">Secreted</location>
        <location evidence="2">Extracellular space</location>
        <location evidence="2">Apoplast</location>
    </subcellularLocation>
</comment>
<dbReference type="FunFam" id="2.60.40.2310:FF:000001">
    <property type="entry name" value="Subtilisin-like protease SBT1.5"/>
    <property type="match status" value="1"/>
</dbReference>
<feature type="chain" id="PRO_5043888587" description="Subtilisin-like protease SBT5.3" evidence="12">
    <location>
        <begin position="25"/>
        <end position="779"/>
    </location>
</feature>
<dbReference type="Pfam" id="PF17766">
    <property type="entry name" value="fn3_6"/>
    <property type="match status" value="1"/>
</dbReference>
<dbReference type="InterPro" id="IPR036852">
    <property type="entry name" value="Peptidase_S8/S53_dom_sf"/>
</dbReference>
<dbReference type="Gene3D" id="3.50.30.30">
    <property type="match status" value="1"/>
</dbReference>
<feature type="domain" description="Peptidase S8/S53" evidence="13">
    <location>
        <begin position="142"/>
        <end position="607"/>
    </location>
</feature>
<evidence type="ECO:0000256" key="2">
    <source>
        <dbReference type="ARBA" id="ARBA00004271"/>
    </source>
</evidence>
<feature type="active site" description="Charge relay system" evidence="10 11">
    <location>
        <position position="228"/>
    </location>
</feature>
<dbReference type="CDD" id="cd04852">
    <property type="entry name" value="Peptidases_S8_3"/>
    <property type="match status" value="1"/>
</dbReference>
<gene>
    <name evidence="17" type="ORF">K2173_014360</name>
</gene>
<dbReference type="GO" id="GO:0048046">
    <property type="term" value="C:apoplast"/>
    <property type="evidence" value="ECO:0007669"/>
    <property type="project" value="UniProtKB-SubCell"/>
</dbReference>
<dbReference type="InterPro" id="IPR003137">
    <property type="entry name" value="PA_domain"/>
</dbReference>
<comment type="caution">
    <text evidence="17">The sequence shown here is derived from an EMBL/GenBank/DDBJ whole genome shotgun (WGS) entry which is preliminary data.</text>
</comment>
<dbReference type="Gene3D" id="2.60.40.2310">
    <property type="match status" value="1"/>
</dbReference>
<dbReference type="Gene3D" id="3.40.50.200">
    <property type="entry name" value="Peptidase S8/S53 domain"/>
    <property type="match status" value="1"/>
</dbReference>
<dbReference type="Pfam" id="PF00082">
    <property type="entry name" value="Peptidase_S8"/>
    <property type="match status" value="1"/>
</dbReference>
<dbReference type="InterPro" id="IPR015500">
    <property type="entry name" value="Peptidase_S8_subtilisin-rel"/>
</dbReference>
<dbReference type="FunFam" id="3.30.70.80:FF:000002">
    <property type="entry name" value="Subtilisin-like protease SBT5.3"/>
    <property type="match status" value="1"/>
</dbReference>
<keyword evidence="5" id="KW-0964">Secreted</keyword>
<evidence type="ECO:0000256" key="10">
    <source>
        <dbReference type="PIRSR" id="PIRSR615500-1"/>
    </source>
</evidence>
<evidence type="ECO:0000256" key="5">
    <source>
        <dbReference type="ARBA" id="ARBA00022525"/>
    </source>
</evidence>
<reference evidence="17 18" key="1">
    <citation type="submission" date="2021-09" db="EMBL/GenBank/DDBJ databases">
        <title>Genomic insights and catalytic innovation underlie evolution of tropane alkaloids biosynthesis.</title>
        <authorList>
            <person name="Wang Y.-J."/>
            <person name="Tian T."/>
            <person name="Huang J.-P."/>
            <person name="Huang S.-X."/>
        </authorList>
    </citation>
    <scope>NUCLEOTIDE SEQUENCE [LARGE SCALE GENOMIC DNA]</scope>
    <source>
        <strain evidence="17">KIB-2018</strain>
        <tissue evidence="17">Leaf</tissue>
    </source>
</reference>
<keyword evidence="7 12" id="KW-0732">Signal</keyword>
<organism evidence="17 18">
    <name type="scientific">Erythroxylum novogranatense</name>
    <dbReference type="NCBI Taxonomy" id="1862640"/>
    <lineage>
        <taxon>Eukaryota</taxon>
        <taxon>Viridiplantae</taxon>
        <taxon>Streptophyta</taxon>
        <taxon>Embryophyta</taxon>
        <taxon>Tracheophyta</taxon>
        <taxon>Spermatophyta</taxon>
        <taxon>Magnoliopsida</taxon>
        <taxon>eudicotyledons</taxon>
        <taxon>Gunneridae</taxon>
        <taxon>Pentapetalae</taxon>
        <taxon>rosids</taxon>
        <taxon>fabids</taxon>
        <taxon>Malpighiales</taxon>
        <taxon>Erythroxylaceae</taxon>
        <taxon>Erythroxylum</taxon>
    </lineage>
</organism>
<comment type="similarity">
    <text evidence="3 11">Belongs to the peptidase S8 family.</text>
</comment>
<dbReference type="GO" id="GO:0009609">
    <property type="term" value="P:response to symbiotic bacterium"/>
    <property type="evidence" value="ECO:0007669"/>
    <property type="project" value="UniProtKB-ARBA"/>
</dbReference>
<evidence type="ECO:0000256" key="8">
    <source>
        <dbReference type="ARBA" id="ARBA00022801"/>
    </source>
</evidence>
<evidence type="ECO:0008006" key="19">
    <source>
        <dbReference type="Google" id="ProtNLM"/>
    </source>
</evidence>
<dbReference type="FunFam" id="3.40.50.200:FF:000006">
    <property type="entry name" value="Subtilisin-like protease SBT1.5"/>
    <property type="match status" value="1"/>
</dbReference>
<dbReference type="CDD" id="cd02120">
    <property type="entry name" value="PA_subtilisin_like"/>
    <property type="match status" value="1"/>
</dbReference>
<dbReference type="InterPro" id="IPR037045">
    <property type="entry name" value="S8pro/Inhibitor_I9_sf"/>
</dbReference>
<evidence type="ECO:0000256" key="6">
    <source>
        <dbReference type="ARBA" id="ARBA00022670"/>
    </source>
</evidence>
<dbReference type="InterPro" id="IPR000209">
    <property type="entry name" value="Peptidase_S8/S53_dom"/>
</dbReference>
<protein>
    <recommendedName>
        <fullName evidence="19">Subtilisin-like protease SBT5.3</fullName>
    </recommendedName>
</protein>
<evidence type="ECO:0000256" key="7">
    <source>
        <dbReference type="ARBA" id="ARBA00022729"/>
    </source>
</evidence>
<evidence type="ECO:0000313" key="18">
    <source>
        <dbReference type="Proteomes" id="UP001159364"/>
    </source>
</evidence>